<proteinExistence type="predicted"/>
<gene>
    <name evidence="1" type="ORF">Amon02_001171600</name>
</gene>
<evidence type="ECO:0000313" key="2">
    <source>
        <dbReference type="Proteomes" id="UP001165064"/>
    </source>
</evidence>
<organism evidence="1 2">
    <name type="scientific">Ambrosiozyma monospora</name>
    <name type="common">Yeast</name>
    <name type="synonym">Endomycopsis monosporus</name>
    <dbReference type="NCBI Taxonomy" id="43982"/>
    <lineage>
        <taxon>Eukaryota</taxon>
        <taxon>Fungi</taxon>
        <taxon>Dikarya</taxon>
        <taxon>Ascomycota</taxon>
        <taxon>Saccharomycotina</taxon>
        <taxon>Pichiomycetes</taxon>
        <taxon>Pichiales</taxon>
        <taxon>Pichiaceae</taxon>
        <taxon>Ambrosiozyma</taxon>
    </lineage>
</organism>
<dbReference type="EMBL" id="BSXS01012921">
    <property type="protein sequence ID" value="GMF03253.1"/>
    <property type="molecule type" value="Genomic_DNA"/>
</dbReference>
<keyword evidence="2" id="KW-1185">Reference proteome</keyword>
<dbReference type="Proteomes" id="UP001165064">
    <property type="component" value="Unassembled WGS sequence"/>
</dbReference>
<comment type="caution">
    <text evidence="1">The sequence shown here is derived from an EMBL/GenBank/DDBJ whole genome shotgun (WGS) entry which is preliminary data.</text>
</comment>
<reference evidence="1" key="1">
    <citation type="submission" date="2023-04" db="EMBL/GenBank/DDBJ databases">
        <title>Ambrosiozyma monospora NBRC 10751.</title>
        <authorList>
            <person name="Ichikawa N."/>
            <person name="Sato H."/>
            <person name="Tonouchi N."/>
        </authorList>
    </citation>
    <scope>NUCLEOTIDE SEQUENCE</scope>
    <source>
        <strain evidence="1">NBRC 10751</strain>
    </source>
</reference>
<accession>A0ACB5U7J7</accession>
<evidence type="ECO:0000313" key="1">
    <source>
        <dbReference type="EMBL" id="GMF03253.1"/>
    </source>
</evidence>
<sequence>MSLNSNYPQQAQQQQTPLSQQQSQQGQQQQPTSSNNLNQSTSANGFQKRPSLGNHRSRFLFSDPFVGQTGAPTGAGAANLPQSTPNPQQPSQSTQPQQQQLQQQQQQPAASASQSLPSGTGQQGLSNVLDNLTSPLMGPNGQNLMLLESQTEFDQMVRPCY</sequence>
<protein>
    <submittedName>
        <fullName evidence="1">Unnamed protein product</fullName>
    </submittedName>
</protein>
<name>A0ACB5U7J7_AMBMO</name>